<sequence length="187" mass="22499">MVLFKIENQAQYRRYFYLIIANFLFWTICARSLYKFYTKLEDLQQLQERRKNYEEKKKDMKFLRRFLEYFRNYGVYHLIDYTIILLATAITLLLLVALSRCVSFIHLMPGGKQVKIGLIKWTGQIDPNRYHLFDLKDVSARKHRLDPGSMIRLDVRKQSVMFIDRYGKFPNEAIYDMSIGISRNVRS</sequence>
<dbReference type="Proteomes" id="UP000616769">
    <property type="component" value="Unassembled WGS sequence"/>
</dbReference>
<dbReference type="Pfam" id="PF06979">
    <property type="entry name" value="TMEM70"/>
    <property type="match status" value="1"/>
</dbReference>
<dbReference type="GO" id="GO:0005739">
    <property type="term" value="C:mitochondrion"/>
    <property type="evidence" value="ECO:0007669"/>
    <property type="project" value="TreeGrafter"/>
</dbReference>
<protein>
    <submittedName>
        <fullName evidence="1">TMEM223-like protein</fullName>
    </submittedName>
</protein>
<dbReference type="AlphaFoldDB" id="A0A132A7L3"/>
<reference evidence="1 2" key="1">
    <citation type="journal article" date="2015" name="Parasit. Vectors">
        <title>Draft genome of the scabies mite.</title>
        <authorList>
            <person name="Rider S.D.Jr."/>
            <person name="Morgan M.S."/>
            <person name="Arlian L.G."/>
        </authorList>
    </citation>
    <scope>NUCLEOTIDE SEQUENCE [LARGE SCALE GENOMIC DNA]</scope>
    <source>
        <strain evidence="1">Arlian Lab</strain>
    </source>
</reference>
<proteinExistence type="predicted"/>
<accession>A0A132A7L3</accession>
<dbReference type="PANTHER" id="PTHR14549">
    <property type="entry name" value="TRANSMEMBRANE PROTEIN 223"/>
    <property type="match status" value="1"/>
</dbReference>
<evidence type="ECO:0000313" key="2">
    <source>
        <dbReference type="Proteomes" id="UP000616769"/>
    </source>
</evidence>
<dbReference type="OrthoDB" id="5950063at2759"/>
<comment type="caution">
    <text evidence="1">The sequence shown here is derived from an EMBL/GenBank/DDBJ whole genome shotgun (WGS) entry which is preliminary data.</text>
</comment>
<dbReference type="InterPro" id="IPR026100">
    <property type="entry name" value="Tmem223"/>
</dbReference>
<dbReference type="VEuPathDB" id="VectorBase:SSCA005185"/>
<name>A0A132A7L3_SARSC</name>
<evidence type="ECO:0000313" key="1">
    <source>
        <dbReference type="EMBL" id="KPM06410.1"/>
    </source>
</evidence>
<dbReference type="PANTHER" id="PTHR14549:SF2">
    <property type="entry name" value="TRANSMEMBRANE PROTEIN 223"/>
    <property type="match status" value="1"/>
</dbReference>
<organism evidence="1 2">
    <name type="scientific">Sarcoptes scabiei</name>
    <name type="common">Itch mite</name>
    <name type="synonym">Acarus scabiei</name>
    <dbReference type="NCBI Taxonomy" id="52283"/>
    <lineage>
        <taxon>Eukaryota</taxon>
        <taxon>Metazoa</taxon>
        <taxon>Ecdysozoa</taxon>
        <taxon>Arthropoda</taxon>
        <taxon>Chelicerata</taxon>
        <taxon>Arachnida</taxon>
        <taxon>Acari</taxon>
        <taxon>Acariformes</taxon>
        <taxon>Sarcoptiformes</taxon>
        <taxon>Astigmata</taxon>
        <taxon>Psoroptidia</taxon>
        <taxon>Sarcoptoidea</taxon>
        <taxon>Sarcoptidae</taxon>
        <taxon>Sarcoptinae</taxon>
        <taxon>Sarcoptes</taxon>
    </lineage>
</organism>
<dbReference type="InterPro" id="IPR045325">
    <property type="entry name" value="TMEM70/TMEM186/TMEM223"/>
</dbReference>
<dbReference type="EMBL" id="JXLN01010864">
    <property type="protein sequence ID" value="KPM06410.1"/>
    <property type="molecule type" value="Genomic_DNA"/>
</dbReference>
<gene>
    <name evidence="1" type="ORF">QR98_0048850</name>
</gene>